<dbReference type="STRING" id="880072.Desac_0643"/>
<evidence type="ECO:0000259" key="6">
    <source>
        <dbReference type="Pfam" id="PF25989"/>
    </source>
</evidence>
<evidence type="ECO:0000313" key="8">
    <source>
        <dbReference type="Proteomes" id="UP000000483"/>
    </source>
</evidence>
<dbReference type="Proteomes" id="UP000000483">
    <property type="component" value="Chromosome"/>
</dbReference>
<dbReference type="HOGENOM" id="CLU_018816_1_2_7"/>
<organism evidence="7 8">
    <name type="scientific">Desulfobacca acetoxidans (strain ATCC 700848 / DSM 11109 / ASRB2)</name>
    <dbReference type="NCBI Taxonomy" id="880072"/>
    <lineage>
        <taxon>Bacteria</taxon>
        <taxon>Pseudomonadati</taxon>
        <taxon>Thermodesulfobacteriota</taxon>
        <taxon>Desulfobaccia</taxon>
        <taxon>Desulfobaccales</taxon>
        <taxon>Desulfobaccaceae</taxon>
        <taxon>Desulfobacca</taxon>
    </lineage>
</organism>
<dbReference type="InterPro" id="IPR006143">
    <property type="entry name" value="RND_pump_MFP"/>
</dbReference>
<feature type="transmembrane region" description="Helical" evidence="3">
    <location>
        <begin position="33"/>
        <end position="51"/>
    </location>
</feature>
<keyword evidence="8" id="KW-1185">Reference proteome</keyword>
<dbReference type="Gene3D" id="2.40.50.100">
    <property type="match status" value="1"/>
</dbReference>
<dbReference type="Pfam" id="PF25876">
    <property type="entry name" value="HH_MFP_RND"/>
    <property type="match status" value="1"/>
</dbReference>
<dbReference type="PANTHER" id="PTHR30469">
    <property type="entry name" value="MULTIDRUG RESISTANCE PROTEIN MDTA"/>
    <property type="match status" value="1"/>
</dbReference>
<dbReference type="GO" id="GO:1990281">
    <property type="term" value="C:efflux pump complex"/>
    <property type="evidence" value="ECO:0007669"/>
    <property type="project" value="TreeGrafter"/>
</dbReference>
<reference evidence="8" key="2">
    <citation type="submission" date="2011-03" db="EMBL/GenBank/DDBJ databases">
        <title>The complete genome of Desulfobacca acetoxidans DSM 11109.</title>
        <authorList>
            <consortium name="US DOE Joint Genome Institute (JGI-PGF)"/>
            <person name="Lucas S."/>
            <person name="Copeland A."/>
            <person name="Lapidus A."/>
            <person name="Bruce D."/>
            <person name="Goodwin L."/>
            <person name="Pitluck S."/>
            <person name="Peters L."/>
            <person name="Kyrpides N."/>
            <person name="Mavromatis K."/>
            <person name="Ivanova N."/>
            <person name="Ovchinnikova G."/>
            <person name="Teshima H."/>
            <person name="Detter J.C."/>
            <person name="Han C."/>
            <person name="Land M."/>
            <person name="Hauser L."/>
            <person name="Markowitz V."/>
            <person name="Cheng J.-F."/>
            <person name="Hugenholtz P."/>
            <person name="Woyke T."/>
            <person name="Wu D."/>
            <person name="Spring S."/>
            <person name="Schueler E."/>
            <person name="Brambilla E."/>
            <person name="Klenk H.-P."/>
            <person name="Eisen J.A."/>
        </authorList>
    </citation>
    <scope>NUCLEOTIDE SEQUENCE [LARGE SCALE GENOMIC DNA]</scope>
    <source>
        <strain evidence="8">ATCC 700848 / DSM 11109 / ASRB2</strain>
    </source>
</reference>
<gene>
    <name evidence="7" type="ordered locus">Desac_0643</name>
</gene>
<protein>
    <submittedName>
        <fullName evidence="7">Efflux transporter, RND family, MFP subunit</fullName>
    </submittedName>
</protein>
<comment type="similarity">
    <text evidence="1">Belongs to the membrane fusion protein (MFP) (TC 8.A.1) family.</text>
</comment>
<evidence type="ECO:0000259" key="5">
    <source>
        <dbReference type="Pfam" id="PF25954"/>
    </source>
</evidence>
<name>F2NGB2_DESAR</name>
<dbReference type="RefSeq" id="WP_013705638.1">
    <property type="nucleotide sequence ID" value="NC_015388.1"/>
</dbReference>
<keyword evidence="3" id="KW-0472">Membrane</keyword>
<dbReference type="Pfam" id="PF25954">
    <property type="entry name" value="Beta-barrel_RND_2"/>
    <property type="match status" value="1"/>
</dbReference>
<feature type="domain" description="YknX-like C-terminal permuted SH3-like" evidence="6">
    <location>
        <begin position="342"/>
        <end position="408"/>
    </location>
</feature>
<evidence type="ECO:0000256" key="2">
    <source>
        <dbReference type="SAM" id="Coils"/>
    </source>
</evidence>
<reference evidence="7 8" key="1">
    <citation type="journal article" date="2011" name="Stand. Genomic Sci.">
        <title>Complete genome sequence of the acetate-degrading sulfate reducer Desulfobacca acetoxidans type strain (ASRB2).</title>
        <authorList>
            <person name="Goker M."/>
            <person name="Teshima H."/>
            <person name="Lapidus A."/>
            <person name="Nolan M."/>
            <person name="Lucas S."/>
            <person name="Hammon N."/>
            <person name="Deshpande S."/>
            <person name="Cheng J.F."/>
            <person name="Tapia R."/>
            <person name="Han C."/>
            <person name="Goodwin L."/>
            <person name="Pitluck S."/>
            <person name="Huntemann M."/>
            <person name="Liolios K."/>
            <person name="Ivanova N."/>
            <person name="Pagani I."/>
            <person name="Mavromatis K."/>
            <person name="Ovchinikova G."/>
            <person name="Pati A."/>
            <person name="Chen A."/>
            <person name="Palaniappan K."/>
            <person name="Land M."/>
            <person name="Hauser L."/>
            <person name="Brambilla E.M."/>
            <person name="Rohde M."/>
            <person name="Spring S."/>
            <person name="Detter J.C."/>
            <person name="Woyke T."/>
            <person name="Bristow J."/>
            <person name="Eisen J.A."/>
            <person name="Markowitz V."/>
            <person name="Hugenholtz P."/>
            <person name="Kyrpides N.C."/>
            <person name="Klenk H.P."/>
        </authorList>
    </citation>
    <scope>NUCLEOTIDE SEQUENCE [LARGE SCALE GENOMIC DNA]</scope>
    <source>
        <strain evidence="8">ATCC 700848 / DSM 11109 / ASRB2</strain>
    </source>
</reference>
<feature type="domain" description="CusB-like beta-barrel" evidence="5">
    <location>
        <begin position="256"/>
        <end position="328"/>
    </location>
</feature>
<feature type="domain" description="Multidrug resistance protein MdtA-like alpha-helical hairpin" evidence="4">
    <location>
        <begin position="138"/>
        <end position="210"/>
    </location>
</feature>
<keyword evidence="2" id="KW-0175">Coiled coil</keyword>
<dbReference type="InterPro" id="IPR058637">
    <property type="entry name" value="YknX-like_C"/>
</dbReference>
<dbReference type="Gene3D" id="2.40.30.170">
    <property type="match status" value="1"/>
</dbReference>
<dbReference type="InterPro" id="IPR058792">
    <property type="entry name" value="Beta-barrel_RND_2"/>
</dbReference>
<dbReference type="SUPFAM" id="SSF111369">
    <property type="entry name" value="HlyD-like secretion proteins"/>
    <property type="match status" value="1"/>
</dbReference>
<dbReference type="PANTHER" id="PTHR30469:SF38">
    <property type="entry name" value="HLYD FAMILY SECRETION PROTEIN"/>
    <property type="match status" value="1"/>
</dbReference>
<keyword evidence="3" id="KW-1133">Transmembrane helix</keyword>
<evidence type="ECO:0000259" key="4">
    <source>
        <dbReference type="Pfam" id="PF25876"/>
    </source>
</evidence>
<evidence type="ECO:0000256" key="3">
    <source>
        <dbReference type="SAM" id="Phobius"/>
    </source>
</evidence>
<dbReference type="eggNOG" id="COG0845">
    <property type="taxonomic scope" value="Bacteria"/>
</dbReference>
<dbReference type="InterPro" id="IPR058624">
    <property type="entry name" value="MdtA-like_HH"/>
</dbReference>
<evidence type="ECO:0000313" key="7">
    <source>
        <dbReference type="EMBL" id="AEB08525.1"/>
    </source>
</evidence>
<dbReference type="KEGG" id="dao:Desac_0643"/>
<dbReference type="Gene3D" id="1.10.287.470">
    <property type="entry name" value="Helix hairpin bin"/>
    <property type="match status" value="1"/>
</dbReference>
<dbReference type="NCBIfam" id="TIGR01730">
    <property type="entry name" value="RND_mfp"/>
    <property type="match status" value="1"/>
</dbReference>
<dbReference type="Gene3D" id="2.40.420.20">
    <property type="match status" value="1"/>
</dbReference>
<keyword evidence="3" id="KW-0812">Transmembrane</keyword>
<sequence length="411" mass="44956">MKSPENPLDLESLRLERGETELRYIRSRRRRNLMFFSLIILVVVSGVWWVWSGALWGQKVAVTTVLKIYPSQAVTLLNASGYVVAQRKASVSSKSTGRLSYLGIEEGSRVQQGEIIARLENDDLNAARDRAAFNVKASTATLEQAQAELTDARLNYVRQEKLLAQNLISRQDFDAAEARYRKAVAAVANAQATIKAAVAALAEAQTAVEYSFIRAPFNGVVLTKNAEVGEVVAPFGAAANARAAVATMADMDSLMVEVDVSEANINQVKVDQPCEILLDALPGERFSGKVHMIVPTADRSKATIMVKVAFDEMDPRILPEMSAKAAFLSRSLRPEEQQLRLVVHSEALVQQDGRSTAFVLKENRVEAVSVEVGPKMGDLVEIRAGLREGNKVVLRPPKNLASGDRVQVQEG</sequence>
<dbReference type="Pfam" id="PF25989">
    <property type="entry name" value="YknX_C"/>
    <property type="match status" value="1"/>
</dbReference>
<dbReference type="AlphaFoldDB" id="F2NGB2"/>
<dbReference type="EMBL" id="CP002629">
    <property type="protein sequence ID" value="AEB08525.1"/>
    <property type="molecule type" value="Genomic_DNA"/>
</dbReference>
<accession>F2NGB2</accession>
<feature type="coiled-coil region" evidence="2">
    <location>
        <begin position="135"/>
        <end position="162"/>
    </location>
</feature>
<evidence type="ECO:0000256" key="1">
    <source>
        <dbReference type="ARBA" id="ARBA00009477"/>
    </source>
</evidence>
<dbReference type="GO" id="GO:0015562">
    <property type="term" value="F:efflux transmembrane transporter activity"/>
    <property type="evidence" value="ECO:0007669"/>
    <property type="project" value="TreeGrafter"/>
</dbReference>
<proteinExistence type="inferred from homology"/>